<evidence type="ECO:0008006" key="4">
    <source>
        <dbReference type="Google" id="ProtNLM"/>
    </source>
</evidence>
<accession>A0ABT1FT07</accession>
<keyword evidence="1" id="KW-0175">Coiled coil</keyword>
<proteinExistence type="predicted"/>
<dbReference type="PROSITE" id="PS51257">
    <property type="entry name" value="PROKAR_LIPOPROTEIN"/>
    <property type="match status" value="1"/>
</dbReference>
<comment type="caution">
    <text evidence="2">The sequence shown here is derived from an EMBL/GenBank/DDBJ whole genome shotgun (WGS) entry which is preliminary data.</text>
</comment>
<feature type="coiled-coil region" evidence="1">
    <location>
        <begin position="27"/>
        <end position="54"/>
    </location>
</feature>
<dbReference type="RefSeq" id="WP_253529042.1">
    <property type="nucleotide sequence ID" value="NZ_JAMZEL010000006.1"/>
</dbReference>
<dbReference type="EMBL" id="JAMZEL010000006">
    <property type="protein sequence ID" value="MCP1383878.1"/>
    <property type="molecule type" value="Genomic_DNA"/>
</dbReference>
<gene>
    <name evidence="2" type="ORF">NCI00_15635</name>
</gene>
<organism evidence="2 3">
    <name type="scientific">Runella salmonicolor</name>
    <dbReference type="NCBI Taxonomy" id="2950278"/>
    <lineage>
        <taxon>Bacteria</taxon>
        <taxon>Pseudomonadati</taxon>
        <taxon>Bacteroidota</taxon>
        <taxon>Cytophagia</taxon>
        <taxon>Cytophagales</taxon>
        <taxon>Spirosomataceae</taxon>
        <taxon>Runella</taxon>
    </lineage>
</organism>
<keyword evidence="3" id="KW-1185">Reference proteome</keyword>
<protein>
    <recommendedName>
        <fullName evidence="4">Lipoprotein</fullName>
    </recommendedName>
</protein>
<evidence type="ECO:0000313" key="2">
    <source>
        <dbReference type="EMBL" id="MCP1383878.1"/>
    </source>
</evidence>
<dbReference type="Proteomes" id="UP001204772">
    <property type="component" value="Unassembled WGS sequence"/>
</dbReference>
<name>A0ABT1FT07_9BACT</name>
<reference evidence="2 3" key="1">
    <citation type="submission" date="2022-06" db="EMBL/GenBank/DDBJ databases">
        <title>Runella sp. S5 genome sequencing.</title>
        <authorList>
            <person name="Park S."/>
        </authorList>
    </citation>
    <scope>NUCLEOTIDE SEQUENCE [LARGE SCALE GENOMIC DNA]</scope>
    <source>
        <strain evidence="2 3">S5</strain>
    </source>
</reference>
<sequence>MKFKLFCWVIIGCIGLLSCEKKDDAQFEKDVQLMANLECEARQLKEERFNAANDIRFMEDSLAKHHLPLSPAQSQHIDSVKTVYTLRTGQLAEKITKTMDSLFAVSYKTTEQRQAFDAATEKKLQEVCK</sequence>
<evidence type="ECO:0000313" key="3">
    <source>
        <dbReference type="Proteomes" id="UP001204772"/>
    </source>
</evidence>
<evidence type="ECO:0000256" key="1">
    <source>
        <dbReference type="SAM" id="Coils"/>
    </source>
</evidence>